<accession>C0GG71</accession>
<evidence type="ECO:0008006" key="3">
    <source>
        <dbReference type="Google" id="ProtNLM"/>
    </source>
</evidence>
<name>C0GG71_DETAL</name>
<comment type="caution">
    <text evidence="1">The sequence shown here is derived from an EMBL/GenBank/DDBJ whole genome shotgun (WGS) entry which is preliminary data.</text>
</comment>
<dbReference type="STRING" id="555088.DealDRAFT_1480"/>
<dbReference type="OrthoDB" id="2084665at2"/>
<dbReference type="AlphaFoldDB" id="C0GG71"/>
<proteinExistence type="predicted"/>
<sequence length="90" mass="10517">MKEKQKKATFTLPESLLNKLRIYADEEKIPSANAAVREAIEQYITALEEEEFAREMDKAANDPEFIKDIEEAEKDFAYADAEMSRRMPKW</sequence>
<gene>
    <name evidence="1" type="ORF">DealDRAFT_1480</name>
</gene>
<keyword evidence="2" id="KW-1185">Reference proteome</keyword>
<dbReference type="EMBL" id="ACJM01000006">
    <property type="protein sequence ID" value="EEG77760.1"/>
    <property type="molecule type" value="Genomic_DNA"/>
</dbReference>
<dbReference type="GO" id="GO:0006355">
    <property type="term" value="P:regulation of DNA-templated transcription"/>
    <property type="evidence" value="ECO:0007669"/>
    <property type="project" value="InterPro"/>
</dbReference>
<protein>
    <recommendedName>
        <fullName evidence="3">CopG domain protein DNA-binding domain protein</fullName>
    </recommendedName>
</protein>
<dbReference type="Gene3D" id="1.10.1220.10">
    <property type="entry name" value="Met repressor-like"/>
    <property type="match status" value="1"/>
</dbReference>
<dbReference type="Proteomes" id="UP000006443">
    <property type="component" value="Unassembled WGS sequence"/>
</dbReference>
<dbReference type="eggNOG" id="ENOG50324IC">
    <property type="taxonomic scope" value="Bacteria"/>
</dbReference>
<reference evidence="1 2" key="1">
    <citation type="submission" date="2009-02" db="EMBL/GenBank/DDBJ databases">
        <title>Sequencing of the draft genome and assembly of Dethiobacter alkaliphilus AHT 1.</title>
        <authorList>
            <consortium name="US DOE Joint Genome Institute (JGI-PGF)"/>
            <person name="Lucas S."/>
            <person name="Copeland A."/>
            <person name="Lapidus A."/>
            <person name="Glavina del Rio T."/>
            <person name="Dalin E."/>
            <person name="Tice H."/>
            <person name="Bruce D."/>
            <person name="Goodwin L."/>
            <person name="Pitluck S."/>
            <person name="Larimer F."/>
            <person name="Land M.L."/>
            <person name="Hauser L."/>
            <person name="Muyzer G."/>
        </authorList>
    </citation>
    <scope>NUCLEOTIDE SEQUENCE [LARGE SCALE GENOMIC DNA]</scope>
    <source>
        <strain evidence="1 2">AHT 1</strain>
    </source>
</reference>
<organism evidence="1 2">
    <name type="scientific">Dethiobacter alkaliphilus AHT 1</name>
    <dbReference type="NCBI Taxonomy" id="555088"/>
    <lineage>
        <taxon>Bacteria</taxon>
        <taxon>Bacillati</taxon>
        <taxon>Bacillota</taxon>
        <taxon>Dethiobacteria</taxon>
        <taxon>Dethiobacterales</taxon>
        <taxon>Dethiobacteraceae</taxon>
        <taxon>Dethiobacter</taxon>
    </lineage>
</organism>
<dbReference type="InterPro" id="IPR013321">
    <property type="entry name" value="Arc_rbn_hlx_hlx"/>
</dbReference>
<dbReference type="RefSeq" id="WP_008516255.1">
    <property type="nucleotide sequence ID" value="NZ_ACJM01000006.1"/>
</dbReference>
<evidence type="ECO:0000313" key="1">
    <source>
        <dbReference type="EMBL" id="EEG77760.1"/>
    </source>
</evidence>
<evidence type="ECO:0000313" key="2">
    <source>
        <dbReference type="Proteomes" id="UP000006443"/>
    </source>
</evidence>